<protein>
    <recommendedName>
        <fullName evidence="9">PGG domain-containing protein</fullName>
    </recommendedName>
</protein>
<evidence type="ECO:0000313" key="11">
    <source>
        <dbReference type="Proteomes" id="UP001159364"/>
    </source>
</evidence>
<proteinExistence type="predicted"/>
<dbReference type="SUPFAM" id="SSF48403">
    <property type="entry name" value="Ankyrin repeat"/>
    <property type="match status" value="2"/>
</dbReference>
<dbReference type="Proteomes" id="UP001159364">
    <property type="component" value="Unassembled WGS sequence"/>
</dbReference>
<feature type="transmembrane region" description="Helical" evidence="8">
    <location>
        <begin position="487"/>
        <end position="511"/>
    </location>
</feature>
<sequence length="539" mass="59540">MSQLLVNFAKLVEVEVEKELVRMENQDNDTALHDAVRNGHFEIVSLLINEDPGLARVVNGAGESPMFLAVDRKFYKIANHILKTVPMCSYVGRNRMNALHAAIIRADKRLLFAEKYMIRNIAALLSKISVLYLNQFLPVRAKICYIQFKQSYRFSFIGADFMHEVHQRYPSAISEADNFGWIPLHYAAYLGNAEVVELLLGLDISLSYVKDKEGMSALLIAAKAGQDDVIEKFIDNCPDTSELLDNRGRTALHIAAEKGKTNAIKIFLSRQCFEDLINEQDKDGNTPFHLAALESHHEVLLVLTNDPRVDKGATNKAGLTAFDIIKSNTQLKQHKKAQIIWKMKAHGVLQSLKQAVKTETTKVQAIEQPWQQVQQQRTPGKETSSSIIGEDGDNLKIKTLQAEAEPLILKHLKDMATTNLLVATIVATVTFIAALLVPGGYKTDEQGSLAQKVGFGVFMIATCLAFGLSTASIFLHFGASGVKRDYIAAYLIKYAFLFNEWSIYGMVLAFLAGTSLVLAGSVGLTAASVITACCFLLGL</sequence>
<comment type="caution">
    <text evidence="10">The sequence shown here is derived from an EMBL/GenBank/DDBJ whole genome shotgun (WGS) entry which is preliminary data.</text>
</comment>
<dbReference type="Pfam" id="PF13962">
    <property type="entry name" value="PGG"/>
    <property type="match status" value="1"/>
</dbReference>
<reference evidence="10 11" key="1">
    <citation type="submission" date="2021-09" db="EMBL/GenBank/DDBJ databases">
        <title>Genomic insights and catalytic innovation underlie evolution of tropane alkaloids biosynthesis.</title>
        <authorList>
            <person name="Wang Y.-J."/>
            <person name="Tian T."/>
            <person name="Huang J.-P."/>
            <person name="Huang S.-X."/>
        </authorList>
    </citation>
    <scope>NUCLEOTIDE SEQUENCE [LARGE SCALE GENOMIC DNA]</scope>
    <source>
        <strain evidence="10">KIB-2018</strain>
        <tissue evidence="10">Leaf</tissue>
    </source>
</reference>
<evidence type="ECO:0000256" key="2">
    <source>
        <dbReference type="ARBA" id="ARBA00022692"/>
    </source>
</evidence>
<evidence type="ECO:0000256" key="3">
    <source>
        <dbReference type="ARBA" id="ARBA00022737"/>
    </source>
</evidence>
<feature type="repeat" description="ANK" evidence="7">
    <location>
        <begin position="179"/>
        <end position="211"/>
    </location>
</feature>
<dbReference type="Gene3D" id="1.25.40.20">
    <property type="entry name" value="Ankyrin repeat-containing domain"/>
    <property type="match status" value="2"/>
</dbReference>
<dbReference type="PROSITE" id="PS50088">
    <property type="entry name" value="ANK_REPEAT"/>
    <property type="match status" value="3"/>
</dbReference>
<organism evidence="10 11">
    <name type="scientific">Erythroxylum novogranatense</name>
    <dbReference type="NCBI Taxonomy" id="1862640"/>
    <lineage>
        <taxon>Eukaryota</taxon>
        <taxon>Viridiplantae</taxon>
        <taxon>Streptophyta</taxon>
        <taxon>Embryophyta</taxon>
        <taxon>Tracheophyta</taxon>
        <taxon>Spermatophyta</taxon>
        <taxon>Magnoliopsida</taxon>
        <taxon>eudicotyledons</taxon>
        <taxon>Gunneridae</taxon>
        <taxon>Pentapetalae</taxon>
        <taxon>rosids</taxon>
        <taxon>fabids</taxon>
        <taxon>Malpighiales</taxon>
        <taxon>Erythroxylaceae</taxon>
        <taxon>Erythroxylum</taxon>
    </lineage>
</organism>
<evidence type="ECO:0000256" key="1">
    <source>
        <dbReference type="ARBA" id="ARBA00004141"/>
    </source>
</evidence>
<keyword evidence="11" id="KW-1185">Reference proteome</keyword>
<feature type="transmembrane region" description="Helical" evidence="8">
    <location>
        <begin position="517"/>
        <end position="538"/>
    </location>
</feature>
<keyword evidence="2 8" id="KW-0812">Transmembrane</keyword>
<dbReference type="PANTHER" id="PTHR24186:SF50">
    <property type="entry name" value="ANKYRIN REPEAT-CONTAINING PROTEIN ITN1-LIKE ISOFORM X1"/>
    <property type="match status" value="1"/>
</dbReference>
<evidence type="ECO:0000256" key="7">
    <source>
        <dbReference type="PROSITE-ProRule" id="PRU00023"/>
    </source>
</evidence>
<keyword evidence="3" id="KW-0677">Repeat</keyword>
<gene>
    <name evidence="10" type="ORF">K2173_013044</name>
</gene>
<evidence type="ECO:0000256" key="5">
    <source>
        <dbReference type="ARBA" id="ARBA00023043"/>
    </source>
</evidence>
<name>A0AAV8S6Q9_9ROSI</name>
<dbReference type="Pfam" id="PF00023">
    <property type="entry name" value="Ank"/>
    <property type="match status" value="1"/>
</dbReference>
<dbReference type="EMBL" id="JAIWQS010000058">
    <property type="protein sequence ID" value="KAJ8747876.1"/>
    <property type="molecule type" value="Genomic_DNA"/>
</dbReference>
<dbReference type="SMART" id="SM00248">
    <property type="entry name" value="ANK"/>
    <property type="match status" value="6"/>
</dbReference>
<feature type="transmembrane region" description="Helical" evidence="8">
    <location>
        <begin position="453"/>
        <end position="475"/>
    </location>
</feature>
<dbReference type="Pfam" id="PF12796">
    <property type="entry name" value="Ank_2"/>
    <property type="match status" value="2"/>
</dbReference>
<evidence type="ECO:0000256" key="8">
    <source>
        <dbReference type="SAM" id="Phobius"/>
    </source>
</evidence>
<evidence type="ECO:0000313" key="10">
    <source>
        <dbReference type="EMBL" id="KAJ8747876.1"/>
    </source>
</evidence>
<evidence type="ECO:0000256" key="6">
    <source>
        <dbReference type="ARBA" id="ARBA00023136"/>
    </source>
</evidence>
<keyword evidence="5 7" id="KW-0040">ANK repeat</keyword>
<dbReference type="AlphaFoldDB" id="A0AAV8S6Q9"/>
<evidence type="ECO:0000259" key="9">
    <source>
        <dbReference type="Pfam" id="PF13962"/>
    </source>
</evidence>
<feature type="repeat" description="ANK" evidence="7">
    <location>
        <begin position="27"/>
        <end position="49"/>
    </location>
</feature>
<dbReference type="InterPro" id="IPR002110">
    <property type="entry name" value="Ankyrin_rpt"/>
</dbReference>
<feature type="transmembrane region" description="Helical" evidence="8">
    <location>
        <begin position="420"/>
        <end position="441"/>
    </location>
</feature>
<feature type="repeat" description="ANK" evidence="7">
    <location>
        <begin position="247"/>
        <end position="279"/>
    </location>
</feature>
<dbReference type="InterPro" id="IPR026961">
    <property type="entry name" value="PGG_dom"/>
</dbReference>
<keyword evidence="4 8" id="KW-1133">Transmembrane helix</keyword>
<comment type="subcellular location">
    <subcellularLocation>
        <location evidence="1">Membrane</location>
        <topology evidence="1">Multi-pass membrane protein</topology>
    </subcellularLocation>
</comment>
<dbReference type="InterPro" id="IPR036770">
    <property type="entry name" value="Ankyrin_rpt-contain_sf"/>
</dbReference>
<keyword evidence="6 8" id="KW-0472">Membrane</keyword>
<dbReference type="PANTHER" id="PTHR24186">
    <property type="entry name" value="PROTEIN PHOSPHATASE 1 REGULATORY SUBUNIT"/>
    <property type="match status" value="1"/>
</dbReference>
<accession>A0AAV8S6Q9</accession>
<feature type="domain" description="PGG" evidence="9">
    <location>
        <begin position="410"/>
        <end position="516"/>
    </location>
</feature>
<evidence type="ECO:0000256" key="4">
    <source>
        <dbReference type="ARBA" id="ARBA00022989"/>
    </source>
</evidence>
<dbReference type="PROSITE" id="PS50297">
    <property type="entry name" value="ANK_REP_REGION"/>
    <property type="match status" value="3"/>
</dbReference>
<dbReference type="GO" id="GO:0005886">
    <property type="term" value="C:plasma membrane"/>
    <property type="evidence" value="ECO:0007669"/>
    <property type="project" value="TreeGrafter"/>
</dbReference>